<sequence>MLINQPFQITQINNHSIGIHQHFPLNQKPQFLHLSQDFINPSQLPLYTNHLEVLQHPIPYFLDPSEDLLDHLLGLRFSNHNRVPLTGFTQNIHNLLNILLPPRLPWLHHIDITPLLLLLKSRIQVQTPPCNTNANPNRSPRAKTQPNSRPRGGAGLSTDGLLNSSLDGRAREGGFLHDPTNTWVIQDGYDKLLQFDLNRQQGLLLLLWAASALMGLSPLEGCDEGVGERRLRRWRGGGLGGGEAVERDAEAELEGSTLKRVGGVGVGPDTGLPEQSSWGGEKRRRHMKRRRLAMTPTRRLGD</sequence>
<feature type="compositionally biased region" description="Basic residues" evidence="1">
    <location>
        <begin position="282"/>
        <end position="292"/>
    </location>
</feature>
<feature type="region of interest" description="Disordered" evidence="1">
    <location>
        <begin position="128"/>
        <end position="163"/>
    </location>
</feature>
<accession>A0A7C9ANK3</accession>
<proteinExistence type="predicted"/>
<dbReference type="EMBL" id="GISG01251255">
    <property type="protein sequence ID" value="MBA4671556.1"/>
    <property type="molecule type" value="Transcribed_RNA"/>
</dbReference>
<reference evidence="2" key="1">
    <citation type="journal article" date="2013" name="J. Plant Res.">
        <title>Effect of fungi and light on seed germination of three Opuntia species from semiarid lands of central Mexico.</title>
        <authorList>
            <person name="Delgado-Sanchez P."/>
            <person name="Jimenez-Bremont J.F."/>
            <person name="Guerrero-Gonzalez Mde L."/>
            <person name="Flores J."/>
        </authorList>
    </citation>
    <scope>NUCLEOTIDE SEQUENCE</scope>
    <source>
        <tissue evidence="2">Cladode</tissue>
    </source>
</reference>
<evidence type="ECO:0000256" key="1">
    <source>
        <dbReference type="SAM" id="MobiDB-lite"/>
    </source>
</evidence>
<dbReference type="AlphaFoldDB" id="A0A7C9ANK3"/>
<protein>
    <submittedName>
        <fullName evidence="2">Uncharacterized protein</fullName>
    </submittedName>
</protein>
<organism evidence="2">
    <name type="scientific">Opuntia streptacantha</name>
    <name type="common">Prickly pear cactus</name>
    <name type="synonym">Opuntia cardona</name>
    <dbReference type="NCBI Taxonomy" id="393608"/>
    <lineage>
        <taxon>Eukaryota</taxon>
        <taxon>Viridiplantae</taxon>
        <taxon>Streptophyta</taxon>
        <taxon>Embryophyta</taxon>
        <taxon>Tracheophyta</taxon>
        <taxon>Spermatophyta</taxon>
        <taxon>Magnoliopsida</taxon>
        <taxon>eudicotyledons</taxon>
        <taxon>Gunneridae</taxon>
        <taxon>Pentapetalae</taxon>
        <taxon>Caryophyllales</taxon>
        <taxon>Cactineae</taxon>
        <taxon>Cactaceae</taxon>
        <taxon>Opuntioideae</taxon>
        <taxon>Opuntia</taxon>
    </lineage>
</organism>
<feature type="compositionally biased region" description="Polar residues" evidence="1">
    <location>
        <begin position="128"/>
        <end position="148"/>
    </location>
</feature>
<feature type="region of interest" description="Disordered" evidence="1">
    <location>
        <begin position="260"/>
        <end position="302"/>
    </location>
</feature>
<name>A0A7C9ANK3_OPUST</name>
<evidence type="ECO:0000313" key="2">
    <source>
        <dbReference type="EMBL" id="MBA4671556.1"/>
    </source>
</evidence>
<reference evidence="2" key="2">
    <citation type="submission" date="2020-07" db="EMBL/GenBank/DDBJ databases">
        <authorList>
            <person name="Vera ALvarez R."/>
            <person name="Arias-Moreno D.M."/>
            <person name="Jimenez-Jacinto V."/>
            <person name="Jimenez-Bremont J.F."/>
            <person name="Swaminathan K."/>
            <person name="Moose S.P."/>
            <person name="Guerrero-Gonzalez M.L."/>
            <person name="Marino-Ramirez L."/>
            <person name="Landsman D."/>
            <person name="Rodriguez-Kessler M."/>
            <person name="Delgado-Sanchez P."/>
        </authorList>
    </citation>
    <scope>NUCLEOTIDE SEQUENCE</scope>
    <source>
        <tissue evidence="2">Cladode</tissue>
    </source>
</reference>